<feature type="domain" description="KIB1-4 beta-propeller" evidence="1">
    <location>
        <begin position="7"/>
        <end position="100"/>
    </location>
</feature>
<dbReference type="EMBL" id="GBRH01264242">
    <property type="protein sequence ID" value="JAD33653.1"/>
    <property type="molecule type" value="Transcribed_RNA"/>
</dbReference>
<evidence type="ECO:0000259" key="1">
    <source>
        <dbReference type="Pfam" id="PF03478"/>
    </source>
</evidence>
<sequence>MYIARISSGDVLQIWKITRCLSDDSLEIHTTDIEIFKVDFDKQDIVDIDDTLNDDALFIGHSYSCCLYTKEYPRLQPNHVYFTNDDEFSLIYYHDNHRDIGLHIIWRITVSLKYLC</sequence>
<name>A0A0A8Z7N5_ARUDO</name>
<reference evidence="2" key="2">
    <citation type="journal article" date="2015" name="Data Brief">
        <title>Shoot transcriptome of the giant reed, Arundo donax.</title>
        <authorList>
            <person name="Barrero R.A."/>
            <person name="Guerrero F.D."/>
            <person name="Moolhuijzen P."/>
            <person name="Goolsby J.A."/>
            <person name="Tidwell J."/>
            <person name="Bellgard S.E."/>
            <person name="Bellgard M.I."/>
        </authorList>
    </citation>
    <scope>NUCLEOTIDE SEQUENCE</scope>
    <source>
        <tissue evidence="2">Shoot tissue taken approximately 20 cm above the soil surface</tissue>
    </source>
</reference>
<evidence type="ECO:0000313" key="2">
    <source>
        <dbReference type="EMBL" id="JAD33653.1"/>
    </source>
</evidence>
<accession>A0A0A8Z7N5</accession>
<dbReference type="PANTHER" id="PTHR44586">
    <property type="entry name" value="F-BOX DOMAIN CONTAINING PROTEIN, EXPRESSED"/>
    <property type="match status" value="1"/>
</dbReference>
<reference evidence="2" key="1">
    <citation type="submission" date="2014-09" db="EMBL/GenBank/DDBJ databases">
        <authorList>
            <person name="Magalhaes I.L.F."/>
            <person name="Oliveira U."/>
            <person name="Santos F.R."/>
            <person name="Vidigal T.H.D.A."/>
            <person name="Brescovit A.D."/>
            <person name="Santos A.J."/>
        </authorList>
    </citation>
    <scope>NUCLEOTIDE SEQUENCE</scope>
    <source>
        <tissue evidence="2">Shoot tissue taken approximately 20 cm above the soil surface</tissue>
    </source>
</reference>
<proteinExistence type="predicted"/>
<dbReference type="AlphaFoldDB" id="A0A0A8Z7N5"/>
<dbReference type="Pfam" id="PF03478">
    <property type="entry name" value="Beta-prop_KIB1-4"/>
    <property type="match status" value="1"/>
</dbReference>
<dbReference type="InterPro" id="IPR005174">
    <property type="entry name" value="KIB1-4_b-propeller"/>
</dbReference>
<protein>
    <recommendedName>
        <fullName evidence="1">KIB1-4 beta-propeller domain-containing protein</fullName>
    </recommendedName>
</protein>
<organism evidence="2">
    <name type="scientific">Arundo donax</name>
    <name type="common">Giant reed</name>
    <name type="synonym">Donax arundinaceus</name>
    <dbReference type="NCBI Taxonomy" id="35708"/>
    <lineage>
        <taxon>Eukaryota</taxon>
        <taxon>Viridiplantae</taxon>
        <taxon>Streptophyta</taxon>
        <taxon>Embryophyta</taxon>
        <taxon>Tracheophyta</taxon>
        <taxon>Spermatophyta</taxon>
        <taxon>Magnoliopsida</taxon>
        <taxon>Liliopsida</taxon>
        <taxon>Poales</taxon>
        <taxon>Poaceae</taxon>
        <taxon>PACMAD clade</taxon>
        <taxon>Arundinoideae</taxon>
        <taxon>Arundineae</taxon>
        <taxon>Arundo</taxon>
    </lineage>
</organism>
<dbReference type="PANTHER" id="PTHR44586:SF10">
    <property type="entry name" value="DUF295 DOMAIN-CONTAINING PROTEIN"/>
    <property type="match status" value="1"/>
</dbReference>